<keyword evidence="2" id="KW-0396">Initiation factor</keyword>
<dbReference type="SUPFAM" id="SSF46894">
    <property type="entry name" value="C-terminal effector domain of the bipartite response regulators"/>
    <property type="match status" value="1"/>
</dbReference>
<evidence type="ECO:0000313" key="2">
    <source>
        <dbReference type="EMBL" id="MCC2168614.1"/>
    </source>
</evidence>
<accession>A0AAE3AVS9</accession>
<dbReference type="AlphaFoldDB" id="A0AAE3AVS9"/>
<gene>
    <name evidence="2" type="ORF">LKD45_13085</name>
</gene>
<feature type="domain" description="Sporulation initiation factor Spo0A C-terminal" evidence="1">
    <location>
        <begin position="16"/>
        <end position="118"/>
    </location>
</feature>
<dbReference type="GO" id="GO:0003700">
    <property type="term" value="F:DNA-binding transcription factor activity"/>
    <property type="evidence" value="ECO:0007669"/>
    <property type="project" value="InterPro"/>
</dbReference>
<evidence type="ECO:0000313" key="3">
    <source>
        <dbReference type="Proteomes" id="UP001199355"/>
    </source>
</evidence>
<dbReference type="Pfam" id="PF08769">
    <property type="entry name" value="Spo0A_C"/>
    <property type="match status" value="1"/>
</dbReference>
<dbReference type="GO" id="GO:0042173">
    <property type="term" value="P:regulation of sporulation resulting in formation of a cellular spore"/>
    <property type="evidence" value="ECO:0007669"/>
    <property type="project" value="InterPro"/>
</dbReference>
<protein>
    <submittedName>
        <fullName evidence="2">Sporulation initiation factor Spo0A C-terminal domain-containing protein</fullName>
    </submittedName>
</protein>
<dbReference type="GO" id="GO:0003677">
    <property type="term" value="F:DNA binding"/>
    <property type="evidence" value="ECO:0007669"/>
    <property type="project" value="InterPro"/>
</dbReference>
<dbReference type="Proteomes" id="UP001199355">
    <property type="component" value="Unassembled WGS sequence"/>
</dbReference>
<proteinExistence type="predicted"/>
<dbReference type="Gene3D" id="1.10.10.10">
    <property type="entry name" value="Winged helix-like DNA-binding domain superfamily/Winged helix DNA-binding domain"/>
    <property type="match status" value="1"/>
</dbReference>
<dbReference type="InterPro" id="IPR016032">
    <property type="entry name" value="Sig_transdc_resp-reg_C-effctor"/>
</dbReference>
<dbReference type="GO" id="GO:0005509">
    <property type="term" value="F:calcium ion binding"/>
    <property type="evidence" value="ECO:0007669"/>
    <property type="project" value="InterPro"/>
</dbReference>
<dbReference type="InterPro" id="IPR036388">
    <property type="entry name" value="WH-like_DNA-bd_sf"/>
</dbReference>
<keyword evidence="3" id="KW-1185">Reference proteome</keyword>
<dbReference type="GO" id="GO:0003743">
    <property type="term" value="F:translation initiation factor activity"/>
    <property type="evidence" value="ECO:0007669"/>
    <property type="project" value="UniProtKB-KW"/>
</dbReference>
<sequence length="130" mass="14942">MAAEWKETLETEREISAFMLELGIPAHLRGYYYLREAVLLAVSDMELVGSVTKLLYPVIARRYKTTLQRVERAIRNAVEVSWERGNPEVFEDLFGFSRETGAPRPTNSEYIARIADKIRMDATTGEKIEK</sequence>
<evidence type="ECO:0000259" key="1">
    <source>
        <dbReference type="Pfam" id="PF08769"/>
    </source>
</evidence>
<dbReference type="RefSeq" id="WP_117959942.1">
    <property type="nucleotide sequence ID" value="NZ_JAJEQF010000041.1"/>
</dbReference>
<dbReference type="EMBL" id="JAJEQF010000041">
    <property type="protein sequence ID" value="MCC2168614.1"/>
    <property type="molecule type" value="Genomic_DNA"/>
</dbReference>
<organism evidence="2 3">
    <name type="scientific">Gallintestinimicrobium propionicum</name>
    <dbReference type="NCBI Taxonomy" id="2981770"/>
    <lineage>
        <taxon>Bacteria</taxon>
        <taxon>Bacillati</taxon>
        <taxon>Bacillota</taxon>
        <taxon>Clostridia</taxon>
        <taxon>Lachnospirales</taxon>
        <taxon>Lachnospiraceae</taxon>
        <taxon>Gallintestinimicrobium</taxon>
    </lineage>
</organism>
<dbReference type="InterPro" id="IPR014879">
    <property type="entry name" value="Spo0A_C"/>
</dbReference>
<reference evidence="2 3" key="1">
    <citation type="submission" date="2021-10" db="EMBL/GenBank/DDBJ databases">
        <title>Anaerobic single-cell dispensing facilitates the cultivation of human gut bacteria.</title>
        <authorList>
            <person name="Afrizal A."/>
        </authorList>
    </citation>
    <scope>NUCLEOTIDE SEQUENCE [LARGE SCALE GENOMIC DNA]</scope>
    <source>
        <strain evidence="2 3">CLA-AA-H244</strain>
    </source>
</reference>
<name>A0AAE3AVS9_9FIRM</name>
<comment type="caution">
    <text evidence="2">The sequence shown here is derived from an EMBL/GenBank/DDBJ whole genome shotgun (WGS) entry which is preliminary data.</text>
</comment>
<dbReference type="GO" id="GO:0005737">
    <property type="term" value="C:cytoplasm"/>
    <property type="evidence" value="ECO:0007669"/>
    <property type="project" value="InterPro"/>
</dbReference>
<keyword evidence="2" id="KW-0648">Protein biosynthesis</keyword>